<feature type="chain" id="PRO_5031263745" evidence="1">
    <location>
        <begin position="19"/>
        <end position="329"/>
    </location>
</feature>
<dbReference type="AlphaFoldDB" id="A0A7S7LIC6"/>
<evidence type="ECO:0000313" key="3">
    <source>
        <dbReference type="Proteomes" id="UP000593906"/>
    </source>
</evidence>
<feature type="signal peptide" evidence="1">
    <location>
        <begin position="1"/>
        <end position="18"/>
    </location>
</feature>
<sequence>MCSFLYFILLSVFFVWDASNYSEEYGFSSEIISFIKIKEEHEKEFLVTPLGANSAIIVDAGSGSNDNAVLTVFGDAFSTQFDEIGLSDEEKNEMSRIFSNDCNADVMSYLISVLSTLFVSLKQYECELKLLEKSYRACRGYGGLMRRIKRCNEVEEKYRQNRRGGRETLSQIKKFGEKTIQCATAISRGLWLAGKHTNVENVDSTVECTEQQLLNEQCSLTTYKVFYSVLLSALISVSVSSSKCKEKRKCRKVSRKCKCIFSTADQIEELINELEKKITDKNAFIRSCTKHLINTSGSVNTNQVRAPSEEIDGGLKEITQVSQLLTGTF</sequence>
<organism evidence="2 3">
    <name type="scientific">Cryptosporidium parvum</name>
    <dbReference type="NCBI Taxonomy" id="5807"/>
    <lineage>
        <taxon>Eukaryota</taxon>
        <taxon>Sar</taxon>
        <taxon>Alveolata</taxon>
        <taxon>Apicomplexa</taxon>
        <taxon>Conoidasida</taxon>
        <taxon>Coccidia</taxon>
        <taxon>Eucoccidiorida</taxon>
        <taxon>Eimeriorina</taxon>
        <taxon>Cryptosporidiidae</taxon>
        <taxon>Cryptosporidium</taxon>
    </lineage>
</organism>
<name>A0A7S7LIC6_CRYPV</name>
<evidence type="ECO:0000256" key="1">
    <source>
        <dbReference type="SAM" id="SignalP"/>
    </source>
</evidence>
<evidence type="ECO:0000313" key="2">
    <source>
        <dbReference type="EMBL" id="QOY42518.1"/>
    </source>
</evidence>
<accession>A0A7S7LIC6</accession>
<dbReference type="EMBL" id="CP044420">
    <property type="protein sequence ID" value="QOY42518.1"/>
    <property type="molecule type" value="Genomic_DNA"/>
</dbReference>
<protein>
    <submittedName>
        <fullName evidence="2">Uncharacterized protein</fullName>
    </submittedName>
</protein>
<proteinExistence type="predicted"/>
<dbReference type="VEuPathDB" id="CryptoDB:CPATCC_0032650"/>
<gene>
    <name evidence="2" type="ORF">CPATCC_001164</name>
</gene>
<dbReference type="Proteomes" id="UP000593906">
    <property type="component" value="Chromosome 3"/>
</dbReference>
<keyword evidence="1" id="KW-0732">Signal</keyword>
<reference evidence="2 3" key="1">
    <citation type="submission" date="2019-09" db="EMBL/GenBank/DDBJ databases">
        <title>Consistent, comparative and evidence-based genome assembly and annotation for Cryptosporidium parvum, C. hominis and C. tyzzeri.</title>
        <authorList>
            <person name="Baptista R.P."/>
            <person name="Li Y."/>
            <person name="Sateriale A."/>
            <person name="Ansell B."/>
            <person name="Jex A."/>
            <person name="Sanders M."/>
            <person name="Brooks K."/>
            <person name="Tracey A."/>
            <person name="Berriman M."/>
            <person name="Striepen B."/>
            <person name="Cotton J.A."/>
            <person name="Kissinger J.C."/>
        </authorList>
    </citation>
    <scope>NUCLEOTIDE SEQUENCE [LARGE SCALE GENOMIC DNA]</scope>
    <source>
        <strain evidence="2 3">IOWA-ATCC</strain>
    </source>
</reference>